<accession>A0A7K0EDA1</accession>
<organism evidence="1 2">
    <name type="scientific">Larkinella terrae</name>
    <dbReference type="NCBI Taxonomy" id="2025311"/>
    <lineage>
        <taxon>Bacteria</taxon>
        <taxon>Pseudomonadati</taxon>
        <taxon>Bacteroidota</taxon>
        <taxon>Cytophagia</taxon>
        <taxon>Cytophagales</taxon>
        <taxon>Spirosomataceae</taxon>
        <taxon>Larkinella</taxon>
    </lineage>
</organism>
<dbReference type="EMBL" id="WJXZ01000001">
    <property type="protein sequence ID" value="MRS59853.1"/>
    <property type="molecule type" value="Genomic_DNA"/>
</dbReference>
<comment type="caution">
    <text evidence="1">The sequence shown here is derived from an EMBL/GenBank/DDBJ whole genome shotgun (WGS) entry which is preliminary data.</text>
</comment>
<dbReference type="OrthoDB" id="965991at2"/>
<protein>
    <submittedName>
        <fullName evidence="1">Uncharacterized protein</fullName>
    </submittedName>
</protein>
<evidence type="ECO:0000313" key="2">
    <source>
        <dbReference type="Proteomes" id="UP000441754"/>
    </source>
</evidence>
<dbReference type="Proteomes" id="UP000441754">
    <property type="component" value="Unassembled WGS sequence"/>
</dbReference>
<sequence>MDSIGYLLTKAFYAEWKENEAMQVGCKSHHSSLYTWLCELRNIVKVEILDLPREYTMKMAFIGSPSTLDKCIEDLAEWGIIEIVFRGRNQWSGPTKVKIACSFMNKHCTSTVPAVNQHRTRTERALNTIKSNKTGKKKKIDKEGIIDKVLFRENVLLLQTEFDTLVEKHGQAFASDCLDKLSSYKLASGKNYESDYGAINQWVIKAVKKDNTDVLSRPLLNGLAVAPNPTVNRLQR</sequence>
<keyword evidence="2" id="KW-1185">Reference proteome</keyword>
<proteinExistence type="predicted"/>
<dbReference type="RefSeq" id="WP_154172240.1">
    <property type="nucleotide sequence ID" value="NZ_WJXZ01000001.1"/>
</dbReference>
<evidence type="ECO:0000313" key="1">
    <source>
        <dbReference type="EMBL" id="MRS59853.1"/>
    </source>
</evidence>
<name>A0A7K0EDA1_9BACT</name>
<gene>
    <name evidence="1" type="ORF">GJJ30_01005</name>
</gene>
<dbReference type="AlphaFoldDB" id="A0A7K0EDA1"/>
<reference evidence="1 2" key="1">
    <citation type="journal article" date="2018" name="Antonie Van Leeuwenhoek">
        <title>Larkinella terrae sp. nov., isolated from soil on Jeju Island, South Korea.</title>
        <authorList>
            <person name="Ten L.N."/>
            <person name="Jeon J."/>
            <person name="Park S.J."/>
            <person name="Park S."/>
            <person name="Lee S.Y."/>
            <person name="Kim M.K."/>
            <person name="Jung H.Y."/>
        </authorList>
    </citation>
    <scope>NUCLEOTIDE SEQUENCE [LARGE SCALE GENOMIC DNA]</scope>
    <source>
        <strain evidence="1 2">KCTC 52001</strain>
    </source>
</reference>